<dbReference type="InterPro" id="IPR003339">
    <property type="entry name" value="ABC/ECF_trnsptr_transmembrane"/>
</dbReference>
<evidence type="ECO:0000256" key="3">
    <source>
        <dbReference type="ARBA" id="ARBA00022989"/>
    </source>
</evidence>
<keyword evidence="2 5" id="KW-0812">Transmembrane</keyword>
<dbReference type="PANTHER" id="PTHR33514">
    <property type="entry name" value="PROTEIN ABCI12, CHLOROPLASTIC"/>
    <property type="match status" value="1"/>
</dbReference>
<dbReference type="Pfam" id="PF02361">
    <property type="entry name" value="CbiQ"/>
    <property type="match status" value="1"/>
</dbReference>
<dbReference type="OrthoDB" id="2039442at2"/>
<dbReference type="AlphaFoldDB" id="A0A7G6E167"/>
<evidence type="ECO:0000256" key="5">
    <source>
        <dbReference type="SAM" id="Phobius"/>
    </source>
</evidence>
<protein>
    <submittedName>
        <fullName evidence="6">Energy-coupling factor transporter transmembrane protein EcfT</fullName>
    </submittedName>
</protein>
<evidence type="ECO:0000256" key="2">
    <source>
        <dbReference type="ARBA" id="ARBA00022692"/>
    </source>
</evidence>
<dbReference type="KEGG" id="tfr:BR63_05540"/>
<feature type="transmembrane region" description="Helical" evidence="5">
    <location>
        <begin position="274"/>
        <end position="294"/>
    </location>
</feature>
<evidence type="ECO:0000256" key="1">
    <source>
        <dbReference type="ARBA" id="ARBA00004141"/>
    </source>
</evidence>
<reference evidence="6 7" key="1">
    <citation type="journal article" date="2019" name="Front. Microbiol.">
        <title>Thermoanaerosceptrum fracticalcis gen. nov. sp. nov., a Novel Fumarate-Fermenting Microorganism From a Deep Fractured Carbonate Aquifer of the US Great Basin.</title>
        <authorList>
            <person name="Hamilton-Brehm S.D."/>
            <person name="Stewart L.E."/>
            <person name="Zavarin M."/>
            <person name="Caldwell M."/>
            <person name="Lawson P.A."/>
            <person name="Onstott T.C."/>
            <person name="Grzymski J."/>
            <person name="Neveux I."/>
            <person name="Lollar B.S."/>
            <person name="Russell C.E."/>
            <person name="Moser D.P."/>
        </authorList>
    </citation>
    <scope>NUCLEOTIDE SEQUENCE [LARGE SCALE GENOMIC DNA]</scope>
    <source>
        <strain evidence="6 7">DRI-13</strain>
    </source>
</reference>
<dbReference type="GO" id="GO:0005886">
    <property type="term" value="C:plasma membrane"/>
    <property type="evidence" value="ECO:0007669"/>
    <property type="project" value="UniProtKB-ARBA"/>
</dbReference>
<dbReference type="RefSeq" id="WP_034424199.1">
    <property type="nucleotide sequence ID" value="NZ_CP045798.1"/>
</dbReference>
<keyword evidence="4 5" id="KW-0472">Membrane</keyword>
<feature type="transmembrane region" description="Helical" evidence="5">
    <location>
        <begin position="65"/>
        <end position="94"/>
    </location>
</feature>
<keyword evidence="7" id="KW-1185">Reference proteome</keyword>
<comment type="subcellular location">
    <subcellularLocation>
        <location evidence="1">Membrane</location>
        <topology evidence="1">Multi-pass membrane protein</topology>
    </subcellularLocation>
</comment>
<dbReference type="PANTHER" id="PTHR33514:SF13">
    <property type="entry name" value="PROTEIN ABCI12, CHLOROPLASTIC"/>
    <property type="match status" value="1"/>
</dbReference>
<dbReference type="EMBL" id="CP045798">
    <property type="protein sequence ID" value="QNB45821.1"/>
    <property type="molecule type" value="Genomic_DNA"/>
</dbReference>
<evidence type="ECO:0000313" key="6">
    <source>
        <dbReference type="EMBL" id="QNB45821.1"/>
    </source>
</evidence>
<name>A0A7G6E167_THEFR</name>
<organism evidence="6 7">
    <name type="scientific">Thermanaerosceptrum fracticalcis</name>
    <dbReference type="NCBI Taxonomy" id="1712410"/>
    <lineage>
        <taxon>Bacteria</taxon>
        <taxon>Bacillati</taxon>
        <taxon>Bacillota</taxon>
        <taxon>Clostridia</taxon>
        <taxon>Eubacteriales</taxon>
        <taxon>Peptococcaceae</taxon>
        <taxon>Thermanaerosceptrum</taxon>
    </lineage>
</organism>
<accession>A0A7G6E167</accession>
<dbReference type="CDD" id="cd16914">
    <property type="entry name" value="EcfT"/>
    <property type="match status" value="1"/>
</dbReference>
<evidence type="ECO:0000313" key="7">
    <source>
        <dbReference type="Proteomes" id="UP000515847"/>
    </source>
</evidence>
<feature type="transmembrane region" description="Helical" evidence="5">
    <location>
        <begin position="20"/>
        <end position="53"/>
    </location>
</feature>
<feature type="transmembrane region" description="Helical" evidence="5">
    <location>
        <begin position="106"/>
        <end position="127"/>
    </location>
</feature>
<proteinExistence type="predicted"/>
<evidence type="ECO:0000256" key="4">
    <source>
        <dbReference type="ARBA" id="ARBA00023136"/>
    </source>
</evidence>
<feature type="transmembrane region" description="Helical" evidence="5">
    <location>
        <begin position="236"/>
        <end position="254"/>
    </location>
</feature>
<gene>
    <name evidence="6" type="ORF">BR63_05540</name>
</gene>
<keyword evidence="3 5" id="KW-1133">Transmembrane helix</keyword>
<sequence>MFIYRERDNLIYRIHPLTSIFYIFTIALLSLVFSHPVFLLALFLALGMVIVSAEITREWVTCLKFSLGFILIIIMVNCLFVRAGTTVLLVGPVMPGIGKIRITLEALCYGAGMGLRFFVIISAFCLYTHAVHPDKVLKLLGKWGNKTVLALSLATRLFPLMTSDFQRIMEVQRCRGVNFQENHWQKKLKKLVPVINIMLLSSLERSFQLAESMQVRGYGLGKRSHYTEELWHPRDILIITFVAIGIIMGTWLVFAGWTSYRYYPRLQPVDLQEIVMAGFLSIFFIFPACLNWGWKKWPLLKSRI</sequence>
<dbReference type="Proteomes" id="UP000515847">
    <property type="component" value="Chromosome"/>
</dbReference>